<dbReference type="Proteomes" id="UP000245905">
    <property type="component" value="Unassembled WGS sequence"/>
</dbReference>
<name>A0A2U2EEM4_9FIRM</name>
<evidence type="ECO:0000313" key="1">
    <source>
        <dbReference type="EMBL" id="PWE82960.1"/>
    </source>
</evidence>
<organism evidence="1 2">
    <name type="scientific">Agathobacter rectalis</name>
    <dbReference type="NCBI Taxonomy" id="39491"/>
    <lineage>
        <taxon>Bacteria</taxon>
        <taxon>Bacillati</taxon>
        <taxon>Bacillota</taxon>
        <taxon>Clostridia</taxon>
        <taxon>Lachnospirales</taxon>
        <taxon>Lachnospiraceae</taxon>
        <taxon>Agathobacter</taxon>
    </lineage>
</organism>
<gene>
    <name evidence="1" type="ORF">LD38_12385</name>
</gene>
<accession>A0A2U2EEM4</accession>
<evidence type="ECO:0000313" key="2">
    <source>
        <dbReference type="Proteomes" id="UP000245905"/>
    </source>
</evidence>
<dbReference type="RefSeq" id="WP_109258425.1">
    <property type="nucleotide sequence ID" value="NZ_JRFS01000028.1"/>
</dbReference>
<reference evidence="1 2" key="1">
    <citation type="submission" date="2014-09" db="EMBL/GenBank/DDBJ databases">
        <title>Butyrate-producing bacteria isolated from human gut.</title>
        <authorList>
            <person name="Zhang Q."/>
            <person name="Zhao L."/>
        </authorList>
    </citation>
    <scope>NUCLEOTIDE SEQUENCE [LARGE SCALE GENOMIC DNA]</scope>
    <source>
        <strain evidence="1 2">R22</strain>
    </source>
</reference>
<comment type="caution">
    <text evidence="1">The sequence shown here is derived from an EMBL/GenBank/DDBJ whole genome shotgun (WGS) entry which is preliminary data.</text>
</comment>
<sequence length="285" mass="33497">MHWLDYRKRLGIDFEDEEKGAFCTALILNKLDDLSESRKERLDFNFIMDFDAVSENEYKLFCSTTGTEYEDILDTWESKIYNVLKANKLSFKKFLTYYVAFINCLSNRKEGIKQSELLELLDNAFDESRLNYVLLKDNNNYFVFPKGAKELDDALVSQPLEWLNEYPQAKKEWVEALRAYSDAADESASDVADKFRKALERFFQEFFNKTQSLENLKSEYGKYLKTIGVPSEISNNLETLHQAYTNFMNGYAKHHDKTSKKVLEYIMYQTGNIIRLLVTLKERES</sequence>
<protein>
    <submittedName>
        <fullName evidence="1">Uncharacterized protein</fullName>
    </submittedName>
</protein>
<dbReference type="EMBL" id="JRFS01000028">
    <property type="protein sequence ID" value="PWE82960.1"/>
    <property type="molecule type" value="Genomic_DNA"/>
</dbReference>
<dbReference type="AlphaFoldDB" id="A0A2U2EEM4"/>
<proteinExistence type="predicted"/>